<gene>
    <name evidence="2" type="ORF">RKE40_00950</name>
</gene>
<comment type="caution">
    <text evidence="2">The sequence shown here is derived from an EMBL/GenBank/DDBJ whole genome shotgun (WGS) entry which is preliminary data.</text>
</comment>
<accession>A0ABU3S0Y5</accession>
<reference evidence="2 3" key="1">
    <citation type="submission" date="2023-09" db="EMBL/GenBank/DDBJ databases">
        <title>Whole genome shotgun sequencing (WGS) of Bosea sp. ZW T0_25, isolated from stored onions (Allium cepa).</title>
        <authorList>
            <person name="Stoll D.A."/>
            <person name="Huch M."/>
        </authorList>
    </citation>
    <scope>NUCLEOTIDE SEQUENCE [LARGE SCALE GENOMIC DNA]</scope>
    <source>
        <strain evidence="2 3">ZW T0_25</strain>
    </source>
</reference>
<protein>
    <submittedName>
        <fullName evidence="2">Uncharacterized protein</fullName>
    </submittedName>
</protein>
<dbReference type="Proteomes" id="UP001254257">
    <property type="component" value="Unassembled WGS sequence"/>
</dbReference>
<name>A0ABU3S0Y5_9HYPH</name>
<feature type="region of interest" description="Disordered" evidence="1">
    <location>
        <begin position="1"/>
        <end position="41"/>
    </location>
</feature>
<evidence type="ECO:0000313" key="3">
    <source>
        <dbReference type="Proteomes" id="UP001254257"/>
    </source>
</evidence>
<evidence type="ECO:0000256" key="1">
    <source>
        <dbReference type="SAM" id="MobiDB-lite"/>
    </source>
</evidence>
<evidence type="ECO:0000313" key="2">
    <source>
        <dbReference type="EMBL" id="MDU0338425.1"/>
    </source>
</evidence>
<dbReference type="EMBL" id="JAWDID010000001">
    <property type="protein sequence ID" value="MDU0338425.1"/>
    <property type="molecule type" value="Genomic_DNA"/>
</dbReference>
<proteinExistence type="predicted"/>
<sequence>MSNKRKGNREAKKPKQVKQPAQAASSIADLSKQQLGRKPSK</sequence>
<keyword evidence="3" id="KW-1185">Reference proteome</keyword>
<dbReference type="RefSeq" id="WP_316016371.1">
    <property type="nucleotide sequence ID" value="NZ_JAWDID010000001.1"/>
</dbReference>
<organism evidence="2 3">
    <name type="scientific">Bosea rubneri</name>
    <dbReference type="NCBI Taxonomy" id="3075434"/>
    <lineage>
        <taxon>Bacteria</taxon>
        <taxon>Pseudomonadati</taxon>
        <taxon>Pseudomonadota</taxon>
        <taxon>Alphaproteobacteria</taxon>
        <taxon>Hyphomicrobiales</taxon>
        <taxon>Boseaceae</taxon>
        <taxon>Bosea</taxon>
    </lineage>
</organism>